<proteinExistence type="predicted"/>
<dbReference type="InterPro" id="IPR021858">
    <property type="entry name" value="Fun_TF"/>
</dbReference>
<accession>A0AAN9YN79</accession>
<keyword evidence="5" id="KW-1185">Reference proteome</keyword>
<gene>
    <name evidence="4" type="ORF">SLS62_007665</name>
</gene>
<feature type="compositionally biased region" description="Low complexity" evidence="3">
    <location>
        <begin position="132"/>
        <end position="141"/>
    </location>
</feature>
<dbReference type="GO" id="GO:0045944">
    <property type="term" value="P:positive regulation of transcription by RNA polymerase II"/>
    <property type="evidence" value="ECO:0007669"/>
    <property type="project" value="TreeGrafter"/>
</dbReference>
<organism evidence="4 5">
    <name type="scientific">Diatrype stigma</name>
    <dbReference type="NCBI Taxonomy" id="117547"/>
    <lineage>
        <taxon>Eukaryota</taxon>
        <taxon>Fungi</taxon>
        <taxon>Dikarya</taxon>
        <taxon>Ascomycota</taxon>
        <taxon>Pezizomycotina</taxon>
        <taxon>Sordariomycetes</taxon>
        <taxon>Xylariomycetidae</taxon>
        <taxon>Xylariales</taxon>
        <taxon>Diatrypaceae</taxon>
        <taxon>Diatrype</taxon>
    </lineage>
</organism>
<feature type="compositionally biased region" description="Basic and acidic residues" evidence="3">
    <location>
        <begin position="76"/>
        <end position="91"/>
    </location>
</feature>
<evidence type="ECO:0000256" key="2">
    <source>
        <dbReference type="ARBA" id="ARBA00023242"/>
    </source>
</evidence>
<sequence length="631" mass="71745">MEMPGLTWRTLFRNKIRLLHLSKPKSEGCRKGKRDCVYPEPPNSKNSAGPSPLKESSVSGGGSPISSQDEAEEGAEGDRKLESTPDQERRNQSTTTAPGKSLSRSQTNSTAVSYDSQDYSRGDSETPSLEGAKSASPSMSTSTTASYTAYFQTPDALLQPSSTRPDWTHLPPDLQFYLEYFCNNINVYHYLMGDDPEEFFPKTLPTIAVQSGNDALLHAVVGFGAYHHTVRDPNGKIQDFLQYYNRSVTLLLESFRKRERQSIATLMTILQLATIEEYLGDWVNLMGHQRAAFKILTQLLTPQTIMQTSVSRIMLTWYSRFDISVGMMAGFEATLSREWLSTVVQFSESQSAKFPNELVWKMEFHASSLRLLSMDMSVLFAQGGRGEISGDRFSAEYTRLTNQLHEWKKNLDPAVTDPKFLIKDFGYRRHQKDADSDGDNVVDPYRSGWLYDHPLFRMTILLAEWNSLILMHKSQEAMTLQQEPSEELKNHAMTICEIFETVERWPGTPKGALLPIQPCLAMATLFVPRDSRHHMWIRRKYALIESQGYTFSLTMRERMAELFREPSCVEWWLPNGEGLSPSLRDIRAFADERNANPVSDQTESVREISAIFAKMRIDYDHDEMSAPMTTP</sequence>
<dbReference type="Pfam" id="PF11951">
    <property type="entry name" value="Fungal_trans_2"/>
    <property type="match status" value="1"/>
</dbReference>
<dbReference type="EMBL" id="JAKJXP020000065">
    <property type="protein sequence ID" value="KAK7750366.1"/>
    <property type="molecule type" value="Genomic_DNA"/>
</dbReference>
<feature type="region of interest" description="Disordered" evidence="3">
    <location>
        <begin position="21"/>
        <end position="141"/>
    </location>
</feature>
<dbReference type="GO" id="GO:0000976">
    <property type="term" value="F:transcription cis-regulatory region binding"/>
    <property type="evidence" value="ECO:0007669"/>
    <property type="project" value="TreeGrafter"/>
</dbReference>
<feature type="compositionally biased region" description="Basic and acidic residues" evidence="3">
    <location>
        <begin position="24"/>
        <end position="37"/>
    </location>
</feature>
<evidence type="ECO:0000256" key="3">
    <source>
        <dbReference type="SAM" id="MobiDB-lite"/>
    </source>
</evidence>
<comment type="subcellular location">
    <subcellularLocation>
        <location evidence="1">Nucleus</location>
    </subcellularLocation>
</comment>
<name>A0AAN9YN79_9PEZI</name>
<dbReference type="PANTHER" id="PTHR37534:SF10">
    <property type="entry name" value="ZN(II)2CYS6 TRANSCRIPTION FACTOR (EUROFUNG)"/>
    <property type="match status" value="1"/>
</dbReference>
<comment type="caution">
    <text evidence="4">The sequence shown here is derived from an EMBL/GenBank/DDBJ whole genome shotgun (WGS) entry which is preliminary data.</text>
</comment>
<evidence type="ECO:0000313" key="4">
    <source>
        <dbReference type="EMBL" id="KAK7750366.1"/>
    </source>
</evidence>
<dbReference type="AlphaFoldDB" id="A0AAN9YN79"/>
<protein>
    <recommendedName>
        <fullName evidence="6">C6 finger domain protein</fullName>
    </recommendedName>
</protein>
<evidence type="ECO:0008006" key="6">
    <source>
        <dbReference type="Google" id="ProtNLM"/>
    </source>
</evidence>
<feature type="compositionally biased region" description="Polar residues" evidence="3">
    <location>
        <begin position="92"/>
        <end position="117"/>
    </location>
</feature>
<evidence type="ECO:0000313" key="5">
    <source>
        <dbReference type="Proteomes" id="UP001320420"/>
    </source>
</evidence>
<dbReference type="GO" id="GO:0005634">
    <property type="term" value="C:nucleus"/>
    <property type="evidence" value="ECO:0007669"/>
    <property type="project" value="UniProtKB-SubCell"/>
</dbReference>
<dbReference type="GO" id="GO:0003700">
    <property type="term" value="F:DNA-binding transcription factor activity"/>
    <property type="evidence" value="ECO:0007669"/>
    <property type="project" value="TreeGrafter"/>
</dbReference>
<dbReference type="Proteomes" id="UP001320420">
    <property type="component" value="Unassembled WGS sequence"/>
</dbReference>
<keyword evidence="2" id="KW-0539">Nucleus</keyword>
<dbReference type="PANTHER" id="PTHR37534">
    <property type="entry name" value="TRANSCRIPTIONAL ACTIVATOR PROTEIN UGA3"/>
    <property type="match status" value="1"/>
</dbReference>
<reference evidence="4 5" key="1">
    <citation type="submission" date="2024-02" db="EMBL/GenBank/DDBJ databases">
        <title>De novo assembly and annotation of 12 fungi associated with fruit tree decline syndrome in Ontario, Canada.</title>
        <authorList>
            <person name="Sulman M."/>
            <person name="Ellouze W."/>
            <person name="Ilyukhin E."/>
        </authorList>
    </citation>
    <scope>NUCLEOTIDE SEQUENCE [LARGE SCALE GENOMIC DNA]</scope>
    <source>
        <strain evidence="4 5">M11/M66-122</strain>
    </source>
</reference>
<evidence type="ECO:0000256" key="1">
    <source>
        <dbReference type="ARBA" id="ARBA00004123"/>
    </source>
</evidence>